<reference evidence="1" key="1">
    <citation type="submission" date="2021-05" db="EMBL/GenBank/DDBJ databases">
        <authorList>
            <person name="Scholz U."/>
            <person name="Mascher M."/>
            <person name="Fiebig A."/>
        </authorList>
    </citation>
    <scope>NUCLEOTIDE SEQUENCE [LARGE SCALE GENOMIC DNA]</scope>
</reference>
<evidence type="ECO:0000313" key="2">
    <source>
        <dbReference type="Proteomes" id="UP001732700"/>
    </source>
</evidence>
<protein>
    <submittedName>
        <fullName evidence="1">Uncharacterized protein</fullName>
    </submittedName>
</protein>
<organism evidence="1 2">
    <name type="scientific">Avena sativa</name>
    <name type="common">Oat</name>
    <dbReference type="NCBI Taxonomy" id="4498"/>
    <lineage>
        <taxon>Eukaryota</taxon>
        <taxon>Viridiplantae</taxon>
        <taxon>Streptophyta</taxon>
        <taxon>Embryophyta</taxon>
        <taxon>Tracheophyta</taxon>
        <taxon>Spermatophyta</taxon>
        <taxon>Magnoliopsida</taxon>
        <taxon>Liliopsida</taxon>
        <taxon>Poales</taxon>
        <taxon>Poaceae</taxon>
        <taxon>BOP clade</taxon>
        <taxon>Pooideae</taxon>
        <taxon>Poodae</taxon>
        <taxon>Poeae</taxon>
        <taxon>Poeae Chloroplast Group 1 (Aveneae type)</taxon>
        <taxon>Aveninae</taxon>
        <taxon>Avena</taxon>
    </lineage>
</organism>
<keyword evidence="2" id="KW-1185">Reference proteome</keyword>
<proteinExistence type="predicted"/>
<accession>A0ACD5W9X0</accession>
<name>A0ACD5W9X0_AVESA</name>
<reference evidence="1" key="2">
    <citation type="submission" date="2025-09" db="UniProtKB">
        <authorList>
            <consortium name="EnsemblPlants"/>
        </authorList>
    </citation>
    <scope>IDENTIFICATION</scope>
</reference>
<evidence type="ECO:0000313" key="1">
    <source>
        <dbReference type="EnsemblPlants" id="AVESA.00010b.r2.4AG0584920.1.CDS"/>
    </source>
</evidence>
<dbReference type="EnsemblPlants" id="AVESA.00010b.r2.4AG0584920.1">
    <property type="protein sequence ID" value="AVESA.00010b.r2.4AG0584920.1.CDS"/>
    <property type="gene ID" value="AVESA.00010b.r2.4AG0584920"/>
</dbReference>
<dbReference type="Proteomes" id="UP001732700">
    <property type="component" value="Chromosome 4A"/>
</dbReference>
<sequence length="366" mass="39340">MHAEKLVPAVIAAVAVVCLLFAGRAHGQDGYGVPAAASQQMEEPQPNQKYLPQPQANDKYLPEPEAMAMPDLLKRPGFSLYAPSKTHLGDVSSLAGAFDGYIPKPTTTTEPEAEPAAETTTEPEPESEPAGMTEPEPEAEPAEETTNEPAEPEPEPAAETTREPEPVTPTAPGQGDFYRTGATPTEPKPPAKPTSPAPSDEKSSYTSGGGGGGKNQVDDDGEPVDGLSQNAIANILKEHNLFRAKEGEGPLTWNATVAKYAQQYAEKRKGDCALKHSTGPYGENLMYGDGKSWTWRHTVDEWSEEKKNYHYNTNTCDPGKQCAHYTAVVWKDTTSVGCGRVTCTSGDTLMVCSYYPAGNYEGEKPY</sequence>